<dbReference type="Pfam" id="PF13692">
    <property type="entry name" value="Glyco_trans_1_4"/>
    <property type="match status" value="1"/>
</dbReference>
<accession>A0A543BQP3</accession>
<protein>
    <submittedName>
        <fullName evidence="2">Beta-1,4-mannosyltransferase</fullName>
    </submittedName>
</protein>
<dbReference type="AlphaFoldDB" id="A0A543BQP3"/>
<dbReference type="GO" id="GO:0016757">
    <property type="term" value="F:glycosyltransferase activity"/>
    <property type="evidence" value="ECO:0007669"/>
    <property type="project" value="UniProtKB-KW"/>
</dbReference>
<evidence type="ECO:0000313" key="2">
    <source>
        <dbReference type="EMBL" id="TQL87137.1"/>
    </source>
</evidence>
<comment type="caution">
    <text evidence="2">The sequence shown here is derived from an EMBL/GenBank/DDBJ whole genome shotgun (WGS) entry which is preliminary data.</text>
</comment>
<evidence type="ECO:0000313" key="3">
    <source>
        <dbReference type="Proteomes" id="UP000317209"/>
    </source>
</evidence>
<dbReference type="Gene3D" id="3.40.50.2000">
    <property type="entry name" value="Glycogen Phosphorylase B"/>
    <property type="match status" value="1"/>
</dbReference>
<feature type="region of interest" description="Disordered" evidence="1">
    <location>
        <begin position="357"/>
        <end position="385"/>
    </location>
</feature>
<reference evidence="2 3" key="1">
    <citation type="submission" date="2019-06" db="EMBL/GenBank/DDBJ databases">
        <title>Sequencing the genomes of 1000 actinobacteria strains.</title>
        <authorList>
            <person name="Klenk H.-P."/>
        </authorList>
    </citation>
    <scope>NUCLEOTIDE SEQUENCE [LARGE SCALE GENOMIC DNA]</scope>
    <source>
        <strain evidence="2 3">DSM 20169</strain>
    </source>
</reference>
<organism evidence="2 3">
    <name type="scientific">Microbacterium saperdae</name>
    <dbReference type="NCBI Taxonomy" id="69368"/>
    <lineage>
        <taxon>Bacteria</taxon>
        <taxon>Bacillati</taxon>
        <taxon>Actinomycetota</taxon>
        <taxon>Actinomycetes</taxon>
        <taxon>Micrococcales</taxon>
        <taxon>Microbacteriaceae</taxon>
        <taxon>Microbacterium</taxon>
    </lineage>
</organism>
<dbReference type="Proteomes" id="UP000317209">
    <property type="component" value="Unassembled WGS sequence"/>
</dbReference>
<keyword evidence="3" id="KW-1185">Reference proteome</keyword>
<proteinExistence type="predicted"/>
<name>A0A543BQP3_9MICO</name>
<sequence length="385" mass="42625">MTTDAPDHKLHALVSYNRPRNADNHFVNLFTGAVSSDDVQIHYFTPRYVIAGRIDVFSLHWPELLAKGSSPVKQLVKYALLSILIVRIVVARIPVLYTVHNEAPHEATRSRWQRFFYRRITRLVTFRAYLNEAETNDYTHGCVVLHGAYPVKPSTSRPLRSPVPNVLCFGNVRPYKGLELVIGAAKIADPSTVSFRIVGAGNDENYLQQLRRQGADVQGLSLEFGYLDDDDLLACIAQSSAAILPYRHMYNSGVALLALSAGRPILVPDSPANAALASEIGTSWVRILPTSASDEEWAREASAAAAHDIASSGAVPDLSRRQWDDIGGLYRQLLVRIRDLSRSHSRREVPARMRSFVEASPDFVQHSQRNAADSDTEAGANRVSS</sequence>
<keyword evidence="2" id="KW-0328">Glycosyltransferase</keyword>
<dbReference type="EMBL" id="VFOX01000001">
    <property type="protein sequence ID" value="TQL87137.1"/>
    <property type="molecule type" value="Genomic_DNA"/>
</dbReference>
<evidence type="ECO:0000256" key="1">
    <source>
        <dbReference type="SAM" id="MobiDB-lite"/>
    </source>
</evidence>
<dbReference type="RefSeq" id="WP_170198134.1">
    <property type="nucleotide sequence ID" value="NZ_VFOX01000001.1"/>
</dbReference>
<dbReference type="SUPFAM" id="SSF53756">
    <property type="entry name" value="UDP-Glycosyltransferase/glycogen phosphorylase"/>
    <property type="match status" value="1"/>
</dbReference>
<gene>
    <name evidence="2" type="ORF">FB560_2804</name>
</gene>
<keyword evidence="2" id="KW-0808">Transferase</keyword>